<dbReference type="Gene3D" id="1.10.287.950">
    <property type="entry name" value="Methyl-accepting chemotaxis protein"/>
    <property type="match status" value="1"/>
</dbReference>
<keyword evidence="3" id="KW-0488">Methylation</keyword>
<dbReference type="PROSITE" id="PS50111">
    <property type="entry name" value="CHEMOTAXIS_TRANSDUC_2"/>
    <property type="match status" value="1"/>
</dbReference>
<dbReference type="GO" id="GO:0006935">
    <property type="term" value="P:chemotaxis"/>
    <property type="evidence" value="ECO:0007669"/>
    <property type="project" value="UniProtKB-ARBA"/>
</dbReference>
<evidence type="ECO:0000256" key="1">
    <source>
        <dbReference type="ARBA" id="ARBA00004651"/>
    </source>
</evidence>
<evidence type="ECO:0000259" key="14">
    <source>
        <dbReference type="PROSITE" id="PS50885"/>
    </source>
</evidence>
<feature type="domain" description="Methyl-accepting transducer" evidence="13">
    <location>
        <begin position="278"/>
        <end position="514"/>
    </location>
</feature>
<dbReference type="SUPFAM" id="SSF58104">
    <property type="entry name" value="Methyl-accepting chemotaxis protein (MCP) signaling domain"/>
    <property type="match status" value="1"/>
</dbReference>
<dbReference type="PATRIC" id="fig|160488.4.peg.2994"/>
<evidence type="ECO:0000256" key="2">
    <source>
        <dbReference type="ARBA" id="ARBA00022475"/>
    </source>
</evidence>
<dbReference type="GO" id="GO:0007165">
    <property type="term" value="P:signal transduction"/>
    <property type="evidence" value="ECO:0007669"/>
    <property type="project" value="UniProtKB-KW"/>
</dbReference>
<evidence type="ECO:0000256" key="5">
    <source>
        <dbReference type="ARBA" id="ARBA00022989"/>
    </source>
</evidence>
<dbReference type="STRING" id="160488.PP_2823"/>
<feature type="transmembrane region" description="Helical" evidence="12">
    <location>
        <begin position="22"/>
        <end position="42"/>
    </location>
</feature>
<dbReference type="eggNOG" id="COG0840">
    <property type="taxonomic scope" value="Bacteria"/>
</dbReference>
<reference evidence="15 16" key="2">
    <citation type="journal article" date="2016" name="Environ. Microbiol.">
        <title>The revisited genome of Pseudomonas putida KT2440 enlightens its value as a robust metabolic chassis.</title>
        <authorList>
            <person name="Belda E."/>
            <person name="van Heck R.G."/>
            <person name="Lopez-Sanchez M.J."/>
            <person name="Cruveiller S."/>
            <person name="Barbe V."/>
            <person name="Fraser C."/>
            <person name="Klenk H.P."/>
            <person name="Petersen J."/>
            <person name="Morgat A."/>
            <person name="Nikel P.I."/>
            <person name="Vallenet D."/>
            <person name="Rouy Z."/>
            <person name="Sekowska A."/>
            <person name="Martins Dos Santos V.A."/>
            <person name="de Lorenzo V."/>
            <person name="Danchin A."/>
            <person name="Medigue C."/>
        </authorList>
    </citation>
    <scope>NUCLEOTIDE SEQUENCE [LARGE SCALE GENOMIC DNA]</scope>
    <source>
        <strain evidence="16">ATCC 47054 / DSM 6125 / CFBP 8728 / NCIMB 11950 / KT2440</strain>
    </source>
</reference>
<evidence type="ECO:0000313" key="16">
    <source>
        <dbReference type="Proteomes" id="UP000000556"/>
    </source>
</evidence>
<dbReference type="InterPro" id="IPR004089">
    <property type="entry name" value="MCPsignal_dom"/>
</dbReference>
<accession>Q88J26</accession>
<dbReference type="KEGG" id="ppu:PP_2823"/>
<evidence type="ECO:0000256" key="12">
    <source>
        <dbReference type="SAM" id="Phobius"/>
    </source>
</evidence>
<evidence type="ECO:0000259" key="13">
    <source>
        <dbReference type="PROSITE" id="PS50111"/>
    </source>
</evidence>
<dbReference type="CDD" id="cd06225">
    <property type="entry name" value="HAMP"/>
    <property type="match status" value="1"/>
</dbReference>
<dbReference type="AlphaFoldDB" id="Q88J26"/>
<keyword evidence="10" id="KW-0175">Coiled coil</keyword>
<keyword evidence="6 12" id="KW-0472">Membrane</keyword>
<comment type="similarity">
    <text evidence="8">Belongs to the methyl-accepting chemotaxis (MCP) protein family.</text>
</comment>
<feature type="coiled-coil region" evidence="10">
    <location>
        <begin position="314"/>
        <end position="348"/>
    </location>
</feature>
<feature type="region of interest" description="Disordered" evidence="11">
    <location>
        <begin position="292"/>
        <end position="312"/>
    </location>
</feature>
<evidence type="ECO:0000256" key="4">
    <source>
        <dbReference type="ARBA" id="ARBA00022692"/>
    </source>
</evidence>
<evidence type="ECO:0000256" key="3">
    <source>
        <dbReference type="ARBA" id="ARBA00022481"/>
    </source>
</evidence>
<name>Q88J26_PSEPK</name>
<evidence type="ECO:0000256" key="10">
    <source>
        <dbReference type="SAM" id="Coils"/>
    </source>
</evidence>
<evidence type="ECO:0000256" key="6">
    <source>
        <dbReference type="ARBA" id="ARBA00023136"/>
    </source>
</evidence>
<dbReference type="SMART" id="SM00283">
    <property type="entry name" value="MA"/>
    <property type="match status" value="1"/>
</dbReference>
<keyword evidence="5 12" id="KW-1133">Transmembrane helix</keyword>
<dbReference type="OrthoDB" id="49457at2"/>
<dbReference type="GO" id="GO:0005886">
    <property type="term" value="C:plasma membrane"/>
    <property type="evidence" value="ECO:0007669"/>
    <property type="project" value="UniProtKB-SubCell"/>
</dbReference>
<keyword evidence="16" id="KW-1185">Reference proteome</keyword>
<gene>
    <name evidence="15" type="ordered locus">PP_2823</name>
</gene>
<dbReference type="HOGENOM" id="CLU_000445_107_27_6"/>
<dbReference type="InterPro" id="IPR003660">
    <property type="entry name" value="HAMP_dom"/>
</dbReference>
<dbReference type="FunFam" id="1.10.287.950:FF:000001">
    <property type="entry name" value="Methyl-accepting chemotaxis sensory transducer"/>
    <property type="match status" value="1"/>
</dbReference>
<organism evidence="15 16">
    <name type="scientific">Pseudomonas putida (strain ATCC 47054 / DSM 6125 / CFBP 8728 / NCIMB 11950 / KT2440)</name>
    <dbReference type="NCBI Taxonomy" id="160488"/>
    <lineage>
        <taxon>Bacteria</taxon>
        <taxon>Pseudomonadati</taxon>
        <taxon>Pseudomonadota</taxon>
        <taxon>Gammaproteobacteria</taxon>
        <taxon>Pseudomonadales</taxon>
        <taxon>Pseudomonadaceae</taxon>
        <taxon>Pseudomonas</taxon>
    </lineage>
</organism>
<dbReference type="Proteomes" id="UP000000556">
    <property type="component" value="Chromosome"/>
</dbReference>
<dbReference type="SMART" id="SM00304">
    <property type="entry name" value="HAMP"/>
    <property type="match status" value="1"/>
</dbReference>
<feature type="compositionally biased region" description="Basic and acidic residues" evidence="11">
    <location>
        <begin position="298"/>
        <end position="312"/>
    </location>
</feature>
<evidence type="ECO:0000256" key="11">
    <source>
        <dbReference type="SAM" id="MobiDB-lite"/>
    </source>
</evidence>
<dbReference type="BioCyc" id="PPUT160488:G1G01-3003-MONOMER"/>
<dbReference type="PaxDb" id="160488-PP_2823"/>
<dbReference type="PROSITE" id="PS50885">
    <property type="entry name" value="HAMP"/>
    <property type="match status" value="1"/>
</dbReference>
<feature type="domain" description="HAMP" evidence="14">
    <location>
        <begin position="219"/>
        <end position="273"/>
    </location>
</feature>
<evidence type="ECO:0000256" key="7">
    <source>
        <dbReference type="ARBA" id="ARBA00023224"/>
    </source>
</evidence>
<evidence type="ECO:0000256" key="8">
    <source>
        <dbReference type="ARBA" id="ARBA00029447"/>
    </source>
</evidence>
<dbReference type="EMBL" id="AE015451">
    <property type="protein sequence ID" value="AAN68431.1"/>
    <property type="molecule type" value="Genomic_DNA"/>
</dbReference>
<dbReference type="PANTHER" id="PTHR32089:SF119">
    <property type="entry name" value="METHYL-ACCEPTING CHEMOTAXIS PROTEIN CTPL"/>
    <property type="match status" value="1"/>
</dbReference>
<feature type="transmembrane region" description="Helical" evidence="12">
    <location>
        <begin position="198"/>
        <end position="218"/>
    </location>
</feature>
<dbReference type="PANTHER" id="PTHR32089">
    <property type="entry name" value="METHYL-ACCEPTING CHEMOTAXIS PROTEIN MCPB"/>
    <property type="match status" value="1"/>
</dbReference>
<reference evidence="15 16" key="1">
    <citation type="journal article" date="2002" name="Environ. Microbiol.">
        <title>Complete genome sequence and comparative analysis of the metabolically versatile Pseudomonas putida KT2440.</title>
        <authorList>
            <person name="Nelson K.E."/>
            <person name="Weinel C."/>
            <person name="Paulsen I.T."/>
            <person name="Dodson R.J."/>
            <person name="Hilbert H."/>
            <person name="Martins dos Santos V.A."/>
            <person name="Fouts D.E."/>
            <person name="Gill S.R."/>
            <person name="Pop M."/>
            <person name="Holmes M."/>
            <person name="Brinkac L."/>
            <person name="Beanan M."/>
            <person name="DeBoy R.T."/>
            <person name="Daugherty S."/>
            <person name="Kolonay J."/>
            <person name="Madupu R."/>
            <person name="Nelson W."/>
            <person name="White O."/>
            <person name="Peterson J."/>
            <person name="Khouri H."/>
            <person name="Hance I."/>
            <person name="Chris Lee P."/>
            <person name="Holtzapple E."/>
            <person name="Scanlan D."/>
            <person name="Tran K."/>
            <person name="Moazzez A."/>
            <person name="Utterback T."/>
            <person name="Rizzo M."/>
            <person name="Lee K."/>
            <person name="Kosack D."/>
            <person name="Moestl D."/>
            <person name="Wedler H."/>
            <person name="Lauber J."/>
            <person name="Stjepandic D."/>
            <person name="Hoheisel J."/>
            <person name="Straetz M."/>
            <person name="Heim S."/>
            <person name="Kiewitz C."/>
            <person name="Eisen J.A."/>
            <person name="Timmis K.N."/>
            <person name="Dusterhoft A."/>
            <person name="Tummler B."/>
            <person name="Fraser C.M."/>
        </authorList>
    </citation>
    <scope>NUCLEOTIDE SEQUENCE [LARGE SCALE GENOMIC DNA]</scope>
    <source>
        <strain evidence="16">ATCC 47054 / DSM 6125 / CFBP 8728 / NCIMB 11950 / KT2440</strain>
    </source>
</reference>
<proteinExistence type="inferred from homology"/>
<evidence type="ECO:0000256" key="9">
    <source>
        <dbReference type="PROSITE-ProRule" id="PRU00284"/>
    </source>
</evidence>
<evidence type="ECO:0000313" key="15">
    <source>
        <dbReference type="EMBL" id="AAN68431.1"/>
    </source>
</evidence>
<protein>
    <submittedName>
        <fullName evidence="15">Methyl-accepting chemotaxis transducer</fullName>
    </submittedName>
</protein>
<keyword evidence="7 9" id="KW-0807">Transducer</keyword>
<sequence>MPFVPTRPAQPMFKNIPLTLKLFLPPAIALFGMLLFVGYTAVQLDDNDNRLVSLEKQRYPTLEAADNVIFQFSRLPGLLNSAVAAGERDTLDEASDVLADVHARLRDLEPLTAERADRHREIQAWSAAIKRYADNAFASSGQLLDGAAFDDLRPHFDRMASDLKNAQALGEQFRSHAYADFQSSLTQVRADNATTTRVGYLLSFCLLLVVSASAAWVIRQVMSNVRGVIGSLKTIASGDGDLTRRVQVDSSDEIGEMIGLFNGLLDSLQGTLRQVIETAAPLEQMSRELHRLTQGAEDSARSQQERTESISRDIDTMTNSIQEVAQRSEQASEQASAAARQANEARHNIDSLSLSIGDLGNSVLSSVQAMEQLEAETQHVGSVLTVIRSIAEQTNLLALNAAIEAARAGEQGRGFAVVADEVRNLAQKTTASTAQIQDIIQRLQNSASSVLHAMNLNGEKARSSIQRSEHATQTLEAITGAVRQIDELNAGIARFTNEQIGLSRSIQQDTERLQQDTQATTQGADATARLGEQLVGTGNHLRSATAQFRI</sequence>
<keyword evidence="2" id="KW-1003">Cell membrane</keyword>
<dbReference type="Pfam" id="PF00015">
    <property type="entry name" value="MCPsignal"/>
    <property type="match status" value="1"/>
</dbReference>
<dbReference type="Pfam" id="PF00672">
    <property type="entry name" value="HAMP"/>
    <property type="match status" value="1"/>
</dbReference>
<comment type="subcellular location">
    <subcellularLocation>
        <location evidence="1">Cell membrane</location>
        <topology evidence="1">Multi-pass membrane protein</topology>
    </subcellularLocation>
</comment>
<dbReference type="PhylomeDB" id="Q88J26"/>
<keyword evidence="4 12" id="KW-0812">Transmembrane</keyword>